<evidence type="ECO:0000313" key="3">
    <source>
        <dbReference type="Proteomes" id="UP000003136"/>
    </source>
</evidence>
<accession>B7AWK5</accession>
<evidence type="ECO:0000259" key="1">
    <source>
        <dbReference type="Pfam" id="PF00270"/>
    </source>
</evidence>
<feature type="domain" description="DEAD/DEAH-box helicase" evidence="1">
    <location>
        <begin position="40"/>
        <end position="117"/>
    </location>
</feature>
<keyword evidence="3" id="KW-1185">Reference proteome</keyword>
<dbReference type="Gene3D" id="3.40.50.300">
    <property type="entry name" value="P-loop containing nucleotide triphosphate hydrolases"/>
    <property type="match status" value="1"/>
</dbReference>
<dbReference type="AlphaFoldDB" id="B7AWK5"/>
<dbReference type="STRING" id="483218.BACPEC_03105"/>
<dbReference type="GO" id="GO:0005524">
    <property type="term" value="F:ATP binding"/>
    <property type="evidence" value="ECO:0007669"/>
    <property type="project" value="InterPro"/>
</dbReference>
<reference evidence="2 3" key="1">
    <citation type="submission" date="2008-11" db="EMBL/GenBank/DDBJ databases">
        <title>Draft genome sequence of Bacteroides pectinophilus (ATCC 43243).</title>
        <authorList>
            <person name="Sudarsanam P."/>
            <person name="Ley R."/>
            <person name="Guruge J."/>
            <person name="Turnbaugh P.J."/>
            <person name="Mahowald M."/>
            <person name="Liep D."/>
            <person name="Gordon J."/>
        </authorList>
    </citation>
    <scope>NUCLEOTIDE SEQUENCE [LARGE SCALE GENOMIC DNA]</scope>
    <source>
        <strain evidence="2 3">ATCC 43243</strain>
    </source>
</reference>
<organism evidence="2 3">
    <name type="scientific">[Bacteroides] pectinophilus ATCC 43243</name>
    <dbReference type="NCBI Taxonomy" id="483218"/>
    <lineage>
        <taxon>Bacteria</taxon>
        <taxon>Bacillati</taxon>
        <taxon>Bacillota</taxon>
        <taxon>Clostridia</taxon>
        <taxon>Eubacteriales</taxon>
    </lineage>
</organism>
<comment type="caution">
    <text evidence="2">The sequence shown here is derived from an EMBL/GenBank/DDBJ whole genome shotgun (WGS) entry which is preliminary data.</text>
</comment>
<dbReference type="Pfam" id="PF00270">
    <property type="entry name" value="DEAD"/>
    <property type="match status" value="1"/>
</dbReference>
<dbReference type="InterPro" id="IPR027417">
    <property type="entry name" value="P-loop_NTPase"/>
</dbReference>
<dbReference type="InterPro" id="IPR011545">
    <property type="entry name" value="DEAD/DEAH_box_helicase_dom"/>
</dbReference>
<dbReference type="HOGENOM" id="CLU_1755197_0_0_9"/>
<dbReference type="EMBL" id="ABVQ01000037">
    <property type="protein sequence ID" value="EEC56596.1"/>
    <property type="molecule type" value="Genomic_DNA"/>
</dbReference>
<proteinExistence type="predicted"/>
<protein>
    <recommendedName>
        <fullName evidence="1">DEAD/DEAH-box helicase domain-containing protein</fullName>
    </recommendedName>
</protein>
<dbReference type="Proteomes" id="UP000003136">
    <property type="component" value="Unassembled WGS sequence"/>
</dbReference>
<dbReference type="SUPFAM" id="SSF52540">
    <property type="entry name" value="P-loop containing nucleoside triphosphate hydrolases"/>
    <property type="match status" value="1"/>
</dbReference>
<sequence>MAKMIDFKKKLNSAKIERKTEPCELYSTLDRKSVAGPLRPAQEYILSQWYTNHRDDRDLVIKLHTGEGKTLIGLLLLQSMINSKKGPCLYICPNVYLTAQVCAEAEKFGIPYCEIGNDNQIPDEFVCGEKILITHAYKVFNGKSIFLE</sequence>
<name>B7AWK5_9FIRM</name>
<evidence type="ECO:0000313" key="2">
    <source>
        <dbReference type="EMBL" id="EEC56596.1"/>
    </source>
</evidence>
<reference evidence="2 3" key="2">
    <citation type="submission" date="2008-11" db="EMBL/GenBank/DDBJ databases">
        <authorList>
            <person name="Fulton L."/>
            <person name="Clifton S."/>
            <person name="Fulton B."/>
            <person name="Xu J."/>
            <person name="Minx P."/>
            <person name="Pepin K.H."/>
            <person name="Johnson M."/>
            <person name="Bhonagiri V."/>
            <person name="Nash W.E."/>
            <person name="Mardis E.R."/>
            <person name="Wilson R.K."/>
        </authorList>
    </citation>
    <scope>NUCLEOTIDE SEQUENCE [LARGE SCALE GENOMIC DNA]</scope>
    <source>
        <strain evidence="2 3">ATCC 43243</strain>
    </source>
</reference>
<dbReference type="GO" id="GO:0003676">
    <property type="term" value="F:nucleic acid binding"/>
    <property type="evidence" value="ECO:0007669"/>
    <property type="project" value="InterPro"/>
</dbReference>
<dbReference type="eggNOG" id="COG1061">
    <property type="taxonomic scope" value="Bacteria"/>
</dbReference>
<gene>
    <name evidence="2" type="ORF">BACPEC_03105</name>
</gene>